<dbReference type="Proteomes" id="UP000887565">
    <property type="component" value="Unplaced"/>
</dbReference>
<keyword evidence="1" id="KW-1185">Reference proteome</keyword>
<evidence type="ECO:0000313" key="1">
    <source>
        <dbReference type="Proteomes" id="UP000887565"/>
    </source>
</evidence>
<protein>
    <submittedName>
        <fullName evidence="2">Uncharacterized protein</fullName>
    </submittedName>
</protein>
<sequence length="84" mass="9664">MTTGIRLMIKTREPEFIRDVSGGILAFFQPKISQKTLQSTAFMTRSQGNNFNQYDWHAAFCAIIIDLKSKIMCLQDEFPNSSER</sequence>
<dbReference type="WBParaSite" id="nRc.2.0.1.t30724-RA">
    <property type="protein sequence ID" value="nRc.2.0.1.t30724-RA"/>
    <property type="gene ID" value="nRc.2.0.1.g30724"/>
</dbReference>
<reference evidence="2" key="1">
    <citation type="submission" date="2022-11" db="UniProtKB">
        <authorList>
            <consortium name="WormBaseParasite"/>
        </authorList>
    </citation>
    <scope>IDENTIFICATION</scope>
</reference>
<evidence type="ECO:0000313" key="2">
    <source>
        <dbReference type="WBParaSite" id="nRc.2.0.1.t30724-RA"/>
    </source>
</evidence>
<accession>A0A915JXH5</accession>
<organism evidence="1 2">
    <name type="scientific">Romanomermis culicivorax</name>
    <name type="common">Nematode worm</name>
    <dbReference type="NCBI Taxonomy" id="13658"/>
    <lineage>
        <taxon>Eukaryota</taxon>
        <taxon>Metazoa</taxon>
        <taxon>Ecdysozoa</taxon>
        <taxon>Nematoda</taxon>
        <taxon>Enoplea</taxon>
        <taxon>Dorylaimia</taxon>
        <taxon>Mermithida</taxon>
        <taxon>Mermithoidea</taxon>
        <taxon>Mermithidae</taxon>
        <taxon>Romanomermis</taxon>
    </lineage>
</organism>
<proteinExistence type="predicted"/>
<dbReference type="AlphaFoldDB" id="A0A915JXH5"/>
<name>A0A915JXH5_ROMCU</name>